<feature type="transmembrane region" description="Helical" evidence="9">
    <location>
        <begin position="46"/>
        <end position="66"/>
    </location>
</feature>
<evidence type="ECO:0000256" key="3">
    <source>
        <dbReference type="ARBA" id="ARBA00022448"/>
    </source>
</evidence>
<dbReference type="GO" id="GO:0009306">
    <property type="term" value="P:protein secretion"/>
    <property type="evidence" value="ECO:0007669"/>
    <property type="project" value="InterPro"/>
</dbReference>
<dbReference type="GO" id="GO:0005886">
    <property type="term" value="C:plasma membrane"/>
    <property type="evidence" value="ECO:0007669"/>
    <property type="project" value="UniProtKB-SubCell"/>
</dbReference>
<dbReference type="Gene3D" id="2.40.30.170">
    <property type="match status" value="1"/>
</dbReference>
<keyword evidence="5" id="KW-0997">Cell inner membrane</keyword>
<dbReference type="InterPro" id="IPR058781">
    <property type="entry name" value="HH_AprE-like"/>
</dbReference>
<keyword evidence="7 9" id="KW-1133">Transmembrane helix</keyword>
<proteinExistence type="inferred from homology"/>
<comment type="subcellular location">
    <subcellularLocation>
        <location evidence="1">Cell inner membrane</location>
        <topology evidence="1">Single-pass membrane protein</topology>
    </subcellularLocation>
</comment>
<reference evidence="12 13" key="1">
    <citation type="submission" date="2017-08" db="EMBL/GenBank/DDBJ databases">
        <title>Infants hospitalized years apart are colonized by the same room-sourced microbial strains.</title>
        <authorList>
            <person name="Brooks B."/>
            <person name="Olm M.R."/>
            <person name="Firek B.A."/>
            <person name="Baker R."/>
            <person name="Thomas B.C."/>
            <person name="Morowitz M.J."/>
            <person name="Banfield J.F."/>
        </authorList>
    </citation>
    <scope>NUCLEOTIDE SEQUENCE [LARGE SCALE GENOMIC DNA]</scope>
    <source>
        <strain evidence="12">S2_005_002_R2_29</strain>
    </source>
</reference>
<dbReference type="InterPro" id="IPR058982">
    <property type="entry name" value="Beta-barrel_AprE"/>
</dbReference>
<evidence type="ECO:0000313" key="13">
    <source>
        <dbReference type="Proteomes" id="UP000249417"/>
    </source>
</evidence>
<evidence type="ECO:0000259" key="11">
    <source>
        <dbReference type="Pfam" id="PF26002"/>
    </source>
</evidence>
<keyword evidence="3" id="KW-0813">Transport</keyword>
<dbReference type="Gene3D" id="2.40.50.100">
    <property type="match status" value="1"/>
</dbReference>
<evidence type="ECO:0000256" key="4">
    <source>
        <dbReference type="ARBA" id="ARBA00022475"/>
    </source>
</evidence>
<dbReference type="EMBL" id="QFQB01000004">
    <property type="protein sequence ID" value="PZQ48657.1"/>
    <property type="molecule type" value="Genomic_DNA"/>
</dbReference>
<dbReference type="PROSITE" id="PS00543">
    <property type="entry name" value="HLYD_FAMILY"/>
    <property type="match status" value="1"/>
</dbReference>
<evidence type="ECO:0000259" key="10">
    <source>
        <dbReference type="Pfam" id="PF25994"/>
    </source>
</evidence>
<accession>A0A2W5PV70</accession>
<dbReference type="PRINTS" id="PR01490">
    <property type="entry name" value="RTXTOXIND"/>
</dbReference>
<dbReference type="PANTHER" id="PTHR30386:SF26">
    <property type="entry name" value="TRANSPORT PROTEIN COMB"/>
    <property type="match status" value="1"/>
</dbReference>
<evidence type="ECO:0000313" key="12">
    <source>
        <dbReference type="EMBL" id="PZQ48657.1"/>
    </source>
</evidence>
<evidence type="ECO:0000256" key="8">
    <source>
        <dbReference type="ARBA" id="ARBA00023136"/>
    </source>
</evidence>
<gene>
    <name evidence="12" type="ORF">DI551_01390</name>
</gene>
<dbReference type="AlphaFoldDB" id="A0A2W5PV70"/>
<dbReference type="Pfam" id="PF25994">
    <property type="entry name" value="HH_AprE"/>
    <property type="match status" value="1"/>
</dbReference>
<dbReference type="NCBIfam" id="TIGR01843">
    <property type="entry name" value="type_I_hlyD"/>
    <property type="match status" value="1"/>
</dbReference>
<dbReference type="PANTHER" id="PTHR30386">
    <property type="entry name" value="MEMBRANE FUSION SUBUNIT OF EMRAB-TOLC MULTIDRUG EFFLUX PUMP"/>
    <property type="match status" value="1"/>
</dbReference>
<organism evidence="12 13">
    <name type="scientific">Micavibrio aeruginosavorus</name>
    <dbReference type="NCBI Taxonomy" id="349221"/>
    <lineage>
        <taxon>Bacteria</taxon>
        <taxon>Pseudomonadati</taxon>
        <taxon>Bdellovibrionota</taxon>
        <taxon>Bdellovibrionia</taxon>
        <taxon>Bdellovibrionales</taxon>
        <taxon>Pseudobdellovibrionaceae</taxon>
        <taxon>Micavibrio</taxon>
    </lineage>
</organism>
<keyword evidence="4" id="KW-1003">Cell membrane</keyword>
<evidence type="ECO:0000256" key="6">
    <source>
        <dbReference type="ARBA" id="ARBA00022692"/>
    </source>
</evidence>
<evidence type="ECO:0000256" key="1">
    <source>
        <dbReference type="ARBA" id="ARBA00004377"/>
    </source>
</evidence>
<keyword evidence="8 9" id="KW-0472">Membrane</keyword>
<feature type="domain" description="AprE-like long alpha-helical hairpin" evidence="10">
    <location>
        <begin position="124"/>
        <end position="306"/>
    </location>
</feature>
<dbReference type="InterPro" id="IPR050739">
    <property type="entry name" value="MFP"/>
</dbReference>
<dbReference type="Pfam" id="PF26002">
    <property type="entry name" value="Beta-barrel_AprE"/>
    <property type="match status" value="1"/>
</dbReference>
<evidence type="ECO:0000256" key="2">
    <source>
        <dbReference type="ARBA" id="ARBA00009477"/>
    </source>
</evidence>
<dbReference type="InterPro" id="IPR010129">
    <property type="entry name" value="T1SS_HlyD"/>
</dbReference>
<name>A0A2W5PV70_9BACT</name>
<evidence type="ECO:0000256" key="7">
    <source>
        <dbReference type="ARBA" id="ARBA00022989"/>
    </source>
</evidence>
<dbReference type="Proteomes" id="UP000249417">
    <property type="component" value="Unassembled WGS sequence"/>
</dbReference>
<comment type="similarity">
    <text evidence="2">Belongs to the membrane fusion protein (MFP) (TC 8.A.1) family.</text>
</comment>
<sequence>MAAQLGAPPSLEDNINQVRQGWMKNQLSKAAAHADRILMTDEDLPLGAHVMLLTVCGFFILFFLWASFAHLEVTTRGEGKVIPSKEIQKLSSLEGGIIDEIKVKEGDEVTAGQVVVRLRDVAAGSELGSNETRYYGLVAAVTRLQAEVEGKVPEFTEEVMKNSPQSVSEEMAAYRANRDKVNGQTIIFQQQKSQRNQELSELQIKSSDLSGQMSLIRDRKNIVAPLVARGSAPKMELLELDQSIKEKQTEMNSVSAAMPRARAAIAEADARIRDVEASAKAQAQMELSAKMNEMNALKQGLVSLTDKKDRTEIKSPVNGYIKDLKVYTVGGVVQPGQDFIEIVPKDDQLLVEARIKPKDIAFLYPDQPATVKISAYDFSIYGGLKGKVVAISPDAVTDEKGESYYHVRVMTSENTLKRKDEVLPIIPGMVATVDILTGEKTVMEYILKPFVKTIDSSMNER</sequence>
<feature type="domain" description="AprE-like beta-barrel" evidence="11">
    <location>
        <begin position="349"/>
        <end position="438"/>
    </location>
</feature>
<evidence type="ECO:0000256" key="5">
    <source>
        <dbReference type="ARBA" id="ARBA00022519"/>
    </source>
</evidence>
<evidence type="ECO:0000256" key="9">
    <source>
        <dbReference type="SAM" id="Phobius"/>
    </source>
</evidence>
<comment type="caution">
    <text evidence="12">The sequence shown here is derived from an EMBL/GenBank/DDBJ whole genome shotgun (WGS) entry which is preliminary data.</text>
</comment>
<keyword evidence="6 9" id="KW-0812">Transmembrane</keyword>
<protein>
    <submittedName>
        <fullName evidence="12">HlyD family type I secretion periplasmic adaptor subunit</fullName>
    </submittedName>
</protein>
<dbReference type="InterPro" id="IPR006144">
    <property type="entry name" value="Secretion_HlyD_CS"/>
</dbReference>